<dbReference type="AlphaFoldDB" id="A0A8H5HM41"/>
<evidence type="ECO:0000259" key="5">
    <source>
        <dbReference type="PROSITE" id="PS50865"/>
    </source>
</evidence>
<keyword evidence="3" id="KW-0862">Zinc</keyword>
<evidence type="ECO:0000256" key="2">
    <source>
        <dbReference type="ARBA" id="ARBA00022771"/>
    </source>
</evidence>
<dbReference type="InterPro" id="IPR002893">
    <property type="entry name" value="Znf_MYND"/>
</dbReference>
<evidence type="ECO:0000256" key="3">
    <source>
        <dbReference type="ARBA" id="ARBA00022833"/>
    </source>
</evidence>
<dbReference type="Pfam" id="PF14737">
    <property type="entry name" value="DUF4470"/>
    <property type="match status" value="1"/>
</dbReference>
<name>A0A8H5HM41_9AGAR</name>
<gene>
    <name evidence="6" type="ORF">D9615_002205</name>
</gene>
<evidence type="ECO:0000256" key="1">
    <source>
        <dbReference type="ARBA" id="ARBA00022723"/>
    </source>
</evidence>
<protein>
    <recommendedName>
        <fullName evidence="5">MYND-type domain-containing protein</fullName>
    </recommendedName>
</protein>
<dbReference type="Gene3D" id="6.10.140.2220">
    <property type="match status" value="1"/>
</dbReference>
<feature type="domain" description="MYND-type" evidence="5">
    <location>
        <begin position="25"/>
        <end position="87"/>
    </location>
</feature>
<keyword evidence="1" id="KW-0479">Metal-binding</keyword>
<evidence type="ECO:0000256" key="4">
    <source>
        <dbReference type="PROSITE-ProRule" id="PRU00134"/>
    </source>
</evidence>
<proteinExistence type="predicted"/>
<dbReference type="OrthoDB" id="5282002at2759"/>
<evidence type="ECO:0000313" key="7">
    <source>
        <dbReference type="Proteomes" id="UP000565441"/>
    </source>
</evidence>
<accession>A0A8H5HM41</accession>
<dbReference type="Proteomes" id="UP000565441">
    <property type="component" value="Unassembled WGS sequence"/>
</dbReference>
<dbReference type="EMBL" id="JAACJP010000003">
    <property type="protein sequence ID" value="KAF5385772.1"/>
    <property type="molecule type" value="Genomic_DNA"/>
</dbReference>
<reference evidence="6 7" key="1">
    <citation type="journal article" date="2020" name="ISME J.">
        <title>Uncovering the hidden diversity of litter-decomposition mechanisms in mushroom-forming fungi.</title>
        <authorList>
            <person name="Floudas D."/>
            <person name="Bentzer J."/>
            <person name="Ahren D."/>
            <person name="Johansson T."/>
            <person name="Persson P."/>
            <person name="Tunlid A."/>
        </authorList>
    </citation>
    <scope>NUCLEOTIDE SEQUENCE [LARGE SCALE GENOMIC DNA]</scope>
    <source>
        <strain evidence="6 7">CBS 661.87</strain>
    </source>
</reference>
<dbReference type="PROSITE" id="PS50865">
    <property type="entry name" value="ZF_MYND_2"/>
    <property type="match status" value="1"/>
</dbReference>
<comment type="caution">
    <text evidence="6">The sequence shown here is derived from an EMBL/GenBank/DDBJ whole genome shotgun (WGS) entry which is preliminary data.</text>
</comment>
<dbReference type="GO" id="GO:0008270">
    <property type="term" value="F:zinc ion binding"/>
    <property type="evidence" value="ECO:0007669"/>
    <property type="project" value="UniProtKB-KW"/>
</dbReference>
<keyword evidence="2 4" id="KW-0863">Zinc-finger</keyword>
<evidence type="ECO:0000313" key="6">
    <source>
        <dbReference type="EMBL" id="KAF5385772.1"/>
    </source>
</evidence>
<organism evidence="6 7">
    <name type="scientific">Tricholomella constricta</name>
    <dbReference type="NCBI Taxonomy" id="117010"/>
    <lineage>
        <taxon>Eukaryota</taxon>
        <taxon>Fungi</taxon>
        <taxon>Dikarya</taxon>
        <taxon>Basidiomycota</taxon>
        <taxon>Agaricomycotina</taxon>
        <taxon>Agaricomycetes</taxon>
        <taxon>Agaricomycetidae</taxon>
        <taxon>Agaricales</taxon>
        <taxon>Tricholomatineae</taxon>
        <taxon>Lyophyllaceae</taxon>
        <taxon>Tricholomella</taxon>
    </lineage>
</organism>
<keyword evidence="7" id="KW-1185">Reference proteome</keyword>
<sequence length="611" mass="68321">MISRAPENDTALRVGSGLNGQALSRPLCGNTSTSDARCQKIGILTCSKVCVPFCPSPNLTIFHFTHSARYCSKECQTMHWKTHRIACKGPYTSPSWLPAWATEKRNPAFMETNTGGLSDGLTHDSFGLPFAYLWGNLPAVDCLHLSENERVSASRMDLKLCFAASGDIRNLVKSVNGLPADYEGKCDIVFNDLNPLVVGHNLVVLWALLNSELAIDDAAELALHLMYSSCLTPNMAAFLSKSIDLITGLSPSKETAIPVRGRGELHARLTSDELGVTLDMLRSRYGVRAASYAYSKIMCSRERQDYTDRHLFALEPGHRLAFTRYRKSGILAPYSLDTSHFEEPNRLLYSPGGDWLMRDSDSPLTGWDLALVLAYGQNHGVDRADVYGCLFFYVKNELAKFATKLRDLKISITLTRLDAQTVPDIIRRGELPPFSLGCFDRIETSNIADYIPVPNILRDWSPLLNRHNKFAVLLVYFMNWQMRKRVMPNVPREKNLTEKYASIMGLDLRRALLGQGPTSPSLIRFVEGMSVFTDDYEAFQSFLKGHEVDKVAAGCNLRLRIIHRIHPKRAGVPLAALRQSVPDISKSEFYNTFVIGGSESTTRFVEFEACK</sequence>
<dbReference type="InterPro" id="IPR027974">
    <property type="entry name" value="DUF4470"/>
</dbReference>